<comment type="caution">
    <text evidence="3">The sequence shown here is derived from an EMBL/GenBank/DDBJ whole genome shotgun (WGS) entry which is preliminary data.</text>
</comment>
<accession>A0A3S5FFA6</accession>
<dbReference type="EMBL" id="CAAALY010113340">
    <property type="protein sequence ID" value="VEL30565.1"/>
    <property type="molecule type" value="Genomic_DNA"/>
</dbReference>
<feature type="domain" description="Protein jagged-1/2 predicted ferredoxin-like" evidence="2">
    <location>
        <begin position="127"/>
        <end position="171"/>
    </location>
</feature>
<dbReference type="AlphaFoldDB" id="A0A3S5FFA6"/>
<dbReference type="Pfam" id="PF23575">
    <property type="entry name" value="JAG1"/>
    <property type="match status" value="1"/>
</dbReference>
<evidence type="ECO:0000313" key="3">
    <source>
        <dbReference type="EMBL" id="VEL30565.1"/>
    </source>
</evidence>
<reference evidence="3" key="1">
    <citation type="submission" date="2018-11" db="EMBL/GenBank/DDBJ databases">
        <authorList>
            <consortium name="Pathogen Informatics"/>
        </authorList>
    </citation>
    <scope>NUCLEOTIDE SEQUENCE</scope>
</reference>
<gene>
    <name evidence="3" type="ORF">PXEA_LOCUS24005</name>
</gene>
<feature type="region of interest" description="Disordered" evidence="1">
    <location>
        <begin position="174"/>
        <end position="203"/>
    </location>
</feature>
<organism evidence="3 4">
    <name type="scientific">Protopolystoma xenopodis</name>
    <dbReference type="NCBI Taxonomy" id="117903"/>
    <lineage>
        <taxon>Eukaryota</taxon>
        <taxon>Metazoa</taxon>
        <taxon>Spiralia</taxon>
        <taxon>Lophotrochozoa</taxon>
        <taxon>Platyhelminthes</taxon>
        <taxon>Monogenea</taxon>
        <taxon>Polyopisthocotylea</taxon>
        <taxon>Polystomatidea</taxon>
        <taxon>Polystomatidae</taxon>
        <taxon>Protopolystoma</taxon>
    </lineage>
</organism>
<feature type="region of interest" description="Disordered" evidence="1">
    <location>
        <begin position="77"/>
        <end position="100"/>
    </location>
</feature>
<keyword evidence="4" id="KW-1185">Reference proteome</keyword>
<evidence type="ECO:0000259" key="2">
    <source>
        <dbReference type="Pfam" id="PF23575"/>
    </source>
</evidence>
<evidence type="ECO:0000256" key="1">
    <source>
        <dbReference type="SAM" id="MobiDB-lite"/>
    </source>
</evidence>
<dbReference type="Proteomes" id="UP000784294">
    <property type="component" value="Unassembled WGS sequence"/>
</dbReference>
<name>A0A3S5FFA6_9PLAT</name>
<feature type="compositionally biased region" description="Low complexity" evidence="1">
    <location>
        <begin position="182"/>
        <end position="192"/>
    </location>
</feature>
<dbReference type="InterPro" id="IPR056986">
    <property type="entry name" value="JAG1_1/2_dom"/>
</dbReference>
<proteinExistence type="predicted"/>
<protein>
    <recommendedName>
        <fullName evidence="2">Protein jagged-1/2 predicted ferredoxin-like domain-containing protein</fullName>
    </recommendedName>
</protein>
<evidence type="ECO:0000313" key="4">
    <source>
        <dbReference type="Proteomes" id="UP000784294"/>
    </source>
</evidence>
<sequence>MTIRRPTDPFACRPGEQCYTLSDRPGLGDDASAHCFVSPCFPRAVCINSTLLQAGLYSEPAVPFSVSSPHLVTSTSASSATLGQNLSSGSEGGRSRGRGAGHLLDLLPPGMRHLEAPLVVPPAGPGCRPNAARLTNSCALLRLRFDLLRLPYGVKVGDVCHAVRHLPSLRRQLRRAGGATGAGDSSDATGASMGHKGASKEVKIPTRSLGMSCDVEAETPERNIIQ</sequence>
<feature type="non-terminal residue" evidence="3">
    <location>
        <position position="226"/>
    </location>
</feature>